<comment type="caution">
    <text evidence="4">The sequence shown here is derived from an EMBL/GenBank/DDBJ whole genome shotgun (WGS) entry which is preliminary data.</text>
</comment>
<dbReference type="Pfam" id="PF02308">
    <property type="entry name" value="MgtC"/>
    <property type="match status" value="1"/>
</dbReference>
<dbReference type="Pfam" id="PF13194">
    <property type="entry name" value="DUF4010"/>
    <property type="match status" value="1"/>
</dbReference>
<feature type="transmembrane region" description="Helical" evidence="1">
    <location>
        <begin position="309"/>
        <end position="331"/>
    </location>
</feature>
<feature type="transmembrane region" description="Helical" evidence="1">
    <location>
        <begin position="180"/>
        <end position="198"/>
    </location>
</feature>
<feature type="transmembrane region" description="Helical" evidence="1">
    <location>
        <begin position="147"/>
        <end position="165"/>
    </location>
</feature>
<feature type="transmembrane region" description="Helical" evidence="1">
    <location>
        <begin position="406"/>
        <end position="427"/>
    </location>
</feature>
<feature type="transmembrane region" description="Helical" evidence="1">
    <location>
        <begin position="269"/>
        <end position="289"/>
    </location>
</feature>
<feature type="transmembrane region" description="Helical" evidence="1">
    <location>
        <begin position="117"/>
        <end position="135"/>
    </location>
</feature>
<dbReference type="PANTHER" id="PTHR39084:SF1">
    <property type="entry name" value="DUF4010 DOMAIN-CONTAINING PROTEIN"/>
    <property type="match status" value="1"/>
</dbReference>
<evidence type="ECO:0000313" key="5">
    <source>
        <dbReference type="Proteomes" id="UP000075359"/>
    </source>
</evidence>
<evidence type="ECO:0000259" key="2">
    <source>
        <dbReference type="Pfam" id="PF02308"/>
    </source>
</evidence>
<feature type="transmembrane region" description="Helical" evidence="1">
    <location>
        <begin position="65"/>
        <end position="84"/>
    </location>
</feature>
<feature type="transmembrane region" description="Helical" evidence="1">
    <location>
        <begin position="6"/>
        <end position="26"/>
    </location>
</feature>
<evidence type="ECO:0000259" key="3">
    <source>
        <dbReference type="Pfam" id="PF13194"/>
    </source>
</evidence>
<feature type="domain" description="MgtC/SapB/SrpB/YhiD N-terminal" evidence="2">
    <location>
        <begin position="9"/>
        <end position="137"/>
    </location>
</feature>
<evidence type="ECO:0000313" key="4">
    <source>
        <dbReference type="EMBL" id="KYJ87035.1"/>
    </source>
</evidence>
<name>A0A151CHM4_9BACT</name>
<feature type="transmembrane region" description="Helical" evidence="1">
    <location>
        <begin position="207"/>
        <end position="230"/>
    </location>
</feature>
<dbReference type="InterPro" id="IPR049177">
    <property type="entry name" value="MgtC_SapB_SrpB_YhiD_N"/>
</dbReference>
<dbReference type="AlphaFoldDB" id="A0A151CHM4"/>
<dbReference type="InterPro" id="IPR025105">
    <property type="entry name" value="DUF4010"/>
</dbReference>
<organism evidence="4 5">
    <name type="scientific">Sulfurovum riftiae</name>
    <dbReference type="NCBI Taxonomy" id="1630136"/>
    <lineage>
        <taxon>Bacteria</taxon>
        <taxon>Pseudomonadati</taxon>
        <taxon>Campylobacterota</taxon>
        <taxon>Epsilonproteobacteria</taxon>
        <taxon>Campylobacterales</taxon>
        <taxon>Sulfurovaceae</taxon>
        <taxon>Sulfurovum</taxon>
    </lineage>
</organism>
<keyword evidence="1" id="KW-1133">Transmembrane helix</keyword>
<dbReference type="STRING" id="1630136.AS592_03625"/>
<feature type="transmembrane region" description="Helical" evidence="1">
    <location>
        <begin position="338"/>
        <end position="360"/>
    </location>
</feature>
<keyword evidence="1" id="KW-0472">Membrane</keyword>
<dbReference type="RefSeq" id="WP_067329572.1">
    <property type="nucleotide sequence ID" value="NZ_LNKT01000007.1"/>
</dbReference>
<feature type="domain" description="DUF4010" evidence="3">
    <location>
        <begin position="185"/>
        <end position="396"/>
    </location>
</feature>
<feature type="transmembrane region" description="Helical" evidence="1">
    <location>
        <begin position="372"/>
        <end position="394"/>
    </location>
</feature>
<feature type="transmembrane region" description="Helical" evidence="1">
    <location>
        <begin position="91"/>
        <end position="111"/>
    </location>
</feature>
<proteinExistence type="predicted"/>
<gene>
    <name evidence="4" type="ORF">AS592_03625</name>
</gene>
<dbReference type="OrthoDB" id="9813718at2"/>
<dbReference type="Proteomes" id="UP000075359">
    <property type="component" value="Unassembled WGS sequence"/>
</dbReference>
<feature type="transmembrane region" description="Helical" evidence="1">
    <location>
        <begin position="236"/>
        <end position="257"/>
    </location>
</feature>
<keyword evidence="1" id="KW-0812">Transmembrane</keyword>
<feature type="transmembrane region" description="Helical" evidence="1">
    <location>
        <begin position="38"/>
        <end position="59"/>
    </location>
</feature>
<evidence type="ECO:0000256" key="1">
    <source>
        <dbReference type="SAM" id="Phobius"/>
    </source>
</evidence>
<protein>
    <submittedName>
        <fullName evidence="4">Uncharacterized protein</fullName>
    </submittedName>
</protein>
<sequence length="428" mass="46952">MDYILIKTLLIAVILGFMIGLQRTMTVIYSNTSDKKEAYFAGSRTFALISLLGFLSGWLYTSAPVIIIIIALSIVGLIGFSYYIKTTLYKNMGMTSQVAAIITYLLGLMVYLRLEQYAIFIGVLMIILLEIKPRLQRIEQNITPGDFNASILLLAMTFLILPILPDEMIGPYKLFNPYKTWLMAIIIAAISFVGYVAIKILGNKRGVLLTGLFGGLISSTAVSVSLSQMYTTQKAYLNNFAAGIAMACTLMYVRVLFEAFVINQKVAMMLLLPYAAASLSGLIFVYILYKHAKTAAFDLEKTDIAENPLQLSEAVKFGILFGVIYGAISIVQNHYGNIGVYIISILSGITDVDAITLSLAQLSSDQKLSLQVSVNGIVIASITNSLIKLGIIYWIGGKSIGRRLTLFFLITLGMMGAGLYISDLFFIS</sequence>
<accession>A0A151CHM4</accession>
<dbReference type="PANTHER" id="PTHR39084">
    <property type="entry name" value="MEMBRANE PROTEIN-RELATED"/>
    <property type="match status" value="1"/>
</dbReference>
<dbReference type="EMBL" id="LNKT01000007">
    <property type="protein sequence ID" value="KYJ87035.1"/>
    <property type="molecule type" value="Genomic_DNA"/>
</dbReference>
<reference evidence="4 5" key="1">
    <citation type="submission" date="2015-11" db="EMBL/GenBank/DDBJ databases">
        <title>Draft genome of Sulfurovum riftiae 1812E, a member of the Epsilonproteobacteria isolated from the tube of the deep-sea hydrothermal vent tubewom Riftia pachyptila.</title>
        <authorList>
            <person name="Vetriani C."/>
            <person name="Giovannelli D."/>
        </authorList>
    </citation>
    <scope>NUCLEOTIDE SEQUENCE [LARGE SCALE GENOMIC DNA]</scope>
    <source>
        <strain evidence="4 5">1812E</strain>
    </source>
</reference>
<keyword evidence="5" id="KW-1185">Reference proteome</keyword>